<gene>
    <name evidence="21" type="ORF">JXQ802_LOCUS48586</name>
    <name evidence="20" type="ORF">PYM288_LOCUS32558</name>
</gene>
<dbReference type="InterPro" id="IPR006703">
    <property type="entry name" value="G_AIG1"/>
</dbReference>
<keyword evidence="16" id="KW-0472">Membrane</keyword>
<feature type="domain" description="AIG1-type G" evidence="19">
    <location>
        <begin position="2"/>
        <end position="138"/>
    </location>
</feature>
<dbReference type="Proteomes" id="UP000663870">
    <property type="component" value="Unassembled WGS sequence"/>
</dbReference>
<comment type="caution">
    <text evidence="21">The sequence shown here is derived from an EMBL/GenBank/DDBJ whole genome shotgun (WGS) entry which is preliminary data.</text>
</comment>
<comment type="cofactor">
    <cofactor evidence="1">
        <name>Mg(2+)</name>
        <dbReference type="ChEBI" id="CHEBI:18420"/>
    </cofactor>
</comment>
<evidence type="ECO:0000313" key="21">
    <source>
        <dbReference type="EMBL" id="CAF1603573.1"/>
    </source>
</evidence>
<dbReference type="Proteomes" id="UP000663854">
    <property type="component" value="Unassembled WGS sequence"/>
</dbReference>
<dbReference type="InterPro" id="IPR027417">
    <property type="entry name" value="P-loop_NTPase"/>
</dbReference>
<reference evidence="21" key="1">
    <citation type="submission" date="2021-02" db="EMBL/GenBank/DDBJ databases">
        <authorList>
            <person name="Nowell W R."/>
        </authorList>
    </citation>
    <scope>NUCLEOTIDE SEQUENCE</scope>
</reference>
<dbReference type="PANTHER" id="PTHR10903:SF135">
    <property type="entry name" value="TRANSLOCASE OF CHLOROPLAST 120, CHLOROPLASTIC-RELATED"/>
    <property type="match status" value="1"/>
</dbReference>
<dbReference type="EMBL" id="CAJNOH010003951">
    <property type="protein sequence ID" value="CAF1354357.1"/>
    <property type="molecule type" value="Genomic_DNA"/>
</dbReference>
<keyword evidence="15" id="KW-0342">GTP-binding</keyword>
<evidence type="ECO:0000256" key="8">
    <source>
        <dbReference type="ARBA" id="ARBA00022723"/>
    </source>
</evidence>
<dbReference type="GO" id="GO:0016020">
    <property type="term" value="C:membrane"/>
    <property type="evidence" value="ECO:0007669"/>
    <property type="project" value="UniProtKB-SubCell"/>
</dbReference>
<proteinExistence type="inferred from homology"/>
<dbReference type="SUPFAM" id="SSF52540">
    <property type="entry name" value="P-loop containing nucleoside triphosphate hydrolases"/>
    <property type="match status" value="1"/>
</dbReference>
<accession>A0A816B4B7</accession>
<dbReference type="GO" id="GO:0046872">
    <property type="term" value="F:metal ion binding"/>
    <property type="evidence" value="ECO:0007669"/>
    <property type="project" value="UniProtKB-KW"/>
</dbReference>
<keyword evidence="4" id="KW-0813">Transport</keyword>
<keyword evidence="7" id="KW-0812">Transmembrane</keyword>
<dbReference type="EMBL" id="CAJNOL010005339">
    <property type="protein sequence ID" value="CAF1603573.1"/>
    <property type="molecule type" value="Genomic_DNA"/>
</dbReference>
<evidence type="ECO:0000256" key="15">
    <source>
        <dbReference type="ARBA" id="ARBA00023134"/>
    </source>
</evidence>
<feature type="region of interest" description="Disordered" evidence="18">
    <location>
        <begin position="160"/>
        <end position="182"/>
    </location>
</feature>
<evidence type="ECO:0000256" key="18">
    <source>
        <dbReference type="SAM" id="MobiDB-lite"/>
    </source>
</evidence>
<dbReference type="InterPro" id="IPR045058">
    <property type="entry name" value="GIMA/IAN/Toc"/>
</dbReference>
<keyword evidence="10" id="KW-0378">Hydrolase</keyword>
<evidence type="ECO:0000313" key="20">
    <source>
        <dbReference type="EMBL" id="CAF1354357.1"/>
    </source>
</evidence>
<evidence type="ECO:0000256" key="2">
    <source>
        <dbReference type="ARBA" id="ARBA00004167"/>
    </source>
</evidence>
<evidence type="ECO:0000256" key="9">
    <source>
        <dbReference type="ARBA" id="ARBA00022741"/>
    </source>
</evidence>
<evidence type="ECO:0000256" key="5">
    <source>
        <dbReference type="ARBA" id="ARBA00022528"/>
    </source>
</evidence>
<evidence type="ECO:0000313" key="22">
    <source>
        <dbReference type="Proteomes" id="UP000663870"/>
    </source>
</evidence>
<sequence length="230" mass="25998">MVIGKTGSGKSRLINLLLKAKSAESYRSINSITRSCKLYTYVDNGTIYELIDTMGLADTAEGTDAVVDKIKNFLKLKVNEIHWIIVTLNGNEKLTAENTEVLNNILEFLQLDQNIDRVLFCVTHADGWNGTTRDKFNETLTNNSAFNSMTSQGAAKILYSGAPDPDELEDDDDKEHAKRKEEAARKNLLQALPFNRSAILQDQIKAWKEEDLQKMIENEIKKKKRKCTIL</sequence>
<keyword evidence="5" id="KW-0150">Chloroplast</keyword>
<dbReference type="Gene3D" id="3.40.50.300">
    <property type="entry name" value="P-loop containing nucleotide triphosphate hydrolases"/>
    <property type="match status" value="1"/>
</dbReference>
<evidence type="ECO:0000256" key="1">
    <source>
        <dbReference type="ARBA" id="ARBA00001946"/>
    </source>
</evidence>
<keyword evidence="8" id="KW-0479">Metal-binding</keyword>
<organism evidence="21 22">
    <name type="scientific">Rotaria sordida</name>
    <dbReference type="NCBI Taxonomy" id="392033"/>
    <lineage>
        <taxon>Eukaryota</taxon>
        <taxon>Metazoa</taxon>
        <taxon>Spiralia</taxon>
        <taxon>Gnathifera</taxon>
        <taxon>Rotifera</taxon>
        <taxon>Eurotatoria</taxon>
        <taxon>Bdelloidea</taxon>
        <taxon>Philodinida</taxon>
        <taxon>Philodinidae</taxon>
        <taxon>Rotaria</taxon>
    </lineage>
</organism>
<evidence type="ECO:0000256" key="10">
    <source>
        <dbReference type="ARBA" id="ARBA00022801"/>
    </source>
</evidence>
<evidence type="ECO:0000256" key="6">
    <source>
        <dbReference type="ARBA" id="ARBA00022640"/>
    </source>
</evidence>
<keyword evidence="6" id="KW-0934">Plastid</keyword>
<keyword evidence="14" id="KW-1133">Transmembrane helix</keyword>
<protein>
    <recommendedName>
        <fullName evidence="19">AIG1-type G domain-containing protein</fullName>
    </recommendedName>
</protein>
<dbReference type="PANTHER" id="PTHR10903">
    <property type="entry name" value="GTPASE, IMAP FAMILY MEMBER-RELATED"/>
    <property type="match status" value="1"/>
</dbReference>
<evidence type="ECO:0000256" key="7">
    <source>
        <dbReference type="ARBA" id="ARBA00022692"/>
    </source>
</evidence>
<keyword evidence="12" id="KW-0460">Magnesium</keyword>
<keyword evidence="13" id="KW-0653">Protein transport</keyword>
<dbReference type="GO" id="GO:0015031">
    <property type="term" value="P:protein transport"/>
    <property type="evidence" value="ECO:0007669"/>
    <property type="project" value="UniProtKB-KW"/>
</dbReference>
<name>A0A816B4B7_9BILA</name>
<evidence type="ECO:0000256" key="14">
    <source>
        <dbReference type="ARBA" id="ARBA00022989"/>
    </source>
</evidence>
<evidence type="ECO:0000256" key="13">
    <source>
        <dbReference type="ARBA" id="ARBA00022927"/>
    </source>
</evidence>
<keyword evidence="9" id="KW-0547">Nucleotide-binding</keyword>
<evidence type="ECO:0000256" key="16">
    <source>
        <dbReference type="ARBA" id="ARBA00023136"/>
    </source>
</evidence>
<evidence type="ECO:0000259" key="19">
    <source>
        <dbReference type="Pfam" id="PF04548"/>
    </source>
</evidence>
<evidence type="ECO:0000256" key="4">
    <source>
        <dbReference type="ARBA" id="ARBA00022448"/>
    </source>
</evidence>
<evidence type="ECO:0000256" key="3">
    <source>
        <dbReference type="ARBA" id="ARBA00008535"/>
    </source>
</evidence>
<evidence type="ECO:0000256" key="11">
    <source>
        <dbReference type="ARBA" id="ARBA00022805"/>
    </source>
</evidence>
<dbReference type="AlphaFoldDB" id="A0A816B4B7"/>
<evidence type="ECO:0000256" key="17">
    <source>
        <dbReference type="ARBA" id="ARBA00024013"/>
    </source>
</evidence>
<dbReference type="GO" id="GO:0016787">
    <property type="term" value="F:hydrolase activity"/>
    <property type="evidence" value="ECO:0007669"/>
    <property type="project" value="UniProtKB-KW"/>
</dbReference>
<feature type="compositionally biased region" description="Acidic residues" evidence="18">
    <location>
        <begin position="164"/>
        <end position="173"/>
    </location>
</feature>
<evidence type="ECO:0000256" key="12">
    <source>
        <dbReference type="ARBA" id="ARBA00022842"/>
    </source>
</evidence>
<dbReference type="GO" id="GO:0005525">
    <property type="term" value="F:GTP binding"/>
    <property type="evidence" value="ECO:0007669"/>
    <property type="project" value="UniProtKB-KW"/>
</dbReference>
<keyword evidence="11" id="KW-1002">Plastid outer membrane</keyword>
<keyword evidence="22" id="KW-1185">Reference proteome</keyword>
<comment type="similarity">
    <text evidence="3">Belongs to the TRAFAC class TrmE-Era-EngA-EngB-Septin-like GTPase superfamily. AIG1/Toc34/Toc159-like paraseptin GTPase family. IAN subfamily.</text>
</comment>
<comment type="subcellular location">
    <subcellularLocation>
        <location evidence="2">Membrane</location>
        <topology evidence="2">Single-pass membrane protein</topology>
    </subcellularLocation>
    <subcellularLocation>
        <location evidence="17">Plastid</location>
        <location evidence="17">Chloroplast outer membrane</location>
    </subcellularLocation>
</comment>
<dbReference type="Pfam" id="PF04548">
    <property type="entry name" value="AIG1"/>
    <property type="match status" value="1"/>
</dbReference>